<evidence type="ECO:0000313" key="2">
    <source>
        <dbReference type="Proteomes" id="UP000184432"/>
    </source>
</evidence>
<dbReference type="OrthoDB" id="943438at2"/>
<evidence type="ECO:0000313" key="1">
    <source>
        <dbReference type="EMBL" id="SHI61978.1"/>
    </source>
</evidence>
<organism evidence="1 2">
    <name type="scientific">Aquimarina spongiae</name>
    <dbReference type="NCBI Taxonomy" id="570521"/>
    <lineage>
        <taxon>Bacteria</taxon>
        <taxon>Pseudomonadati</taxon>
        <taxon>Bacteroidota</taxon>
        <taxon>Flavobacteriia</taxon>
        <taxon>Flavobacteriales</taxon>
        <taxon>Flavobacteriaceae</taxon>
        <taxon>Aquimarina</taxon>
    </lineage>
</organism>
<protein>
    <submittedName>
        <fullName evidence="1">Uncharacterized protein</fullName>
    </submittedName>
</protein>
<dbReference type="AlphaFoldDB" id="A0A1M6CMP8"/>
<gene>
    <name evidence="1" type="ORF">SAMN04488508_102178</name>
</gene>
<dbReference type="SUPFAM" id="SSF160574">
    <property type="entry name" value="BT0923-like"/>
    <property type="match status" value="1"/>
</dbReference>
<dbReference type="STRING" id="570521.SAMN04488508_102178"/>
<accession>A0A1M6CMP8</accession>
<proteinExistence type="predicted"/>
<dbReference type="Gene3D" id="3.40.1420.30">
    <property type="match status" value="1"/>
</dbReference>
<sequence length="198" mass="23449">MSKYTFYRNNRIKLFVFCLIIYTSSYAQVKFEKEYRIKEDQVPSQAVTFIKKAFNEVKIKWYKEESHEGKTIEAKTVVDGIKHSIEFDTLGTPLDVERTVKLSSLSSTLQEDIKTTLEQQFVKYKIIKIQTQWKAADETLIQLLRKEKTTHPYAQNYEIVLKGMVERSYQRFEVLLNEKAELLKILTIQQRNTDNLDF</sequence>
<dbReference type="Proteomes" id="UP000184432">
    <property type="component" value="Unassembled WGS sequence"/>
</dbReference>
<dbReference type="EMBL" id="FQYP01000002">
    <property type="protein sequence ID" value="SHI61978.1"/>
    <property type="molecule type" value="Genomic_DNA"/>
</dbReference>
<keyword evidence="2" id="KW-1185">Reference proteome</keyword>
<dbReference type="RefSeq" id="WP_084549414.1">
    <property type="nucleotide sequence ID" value="NZ_FQYP01000002.1"/>
</dbReference>
<name>A0A1M6CMP8_9FLAO</name>
<reference evidence="2" key="1">
    <citation type="submission" date="2016-11" db="EMBL/GenBank/DDBJ databases">
        <authorList>
            <person name="Varghese N."/>
            <person name="Submissions S."/>
        </authorList>
    </citation>
    <scope>NUCLEOTIDE SEQUENCE [LARGE SCALE GENOMIC DNA]</scope>
    <source>
        <strain evidence="2">DSM 22623</strain>
    </source>
</reference>